<reference evidence="11" key="3">
    <citation type="submission" date="2020-12" db="UniProtKB">
        <authorList>
            <consortium name="EnsemblPlants"/>
        </authorList>
    </citation>
    <scope>IDENTIFICATION</scope>
</reference>
<keyword evidence="2 6" id="KW-0808">Transferase</keyword>
<evidence type="ECO:0000313" key="10">
    <source>
        <dbReference type="EMBL" id="PNR48327.1"/>
    </source>
</evidence>
<dbReference type="InterPro" id="IPR001078">
    <property type="entry name" value="2-oxoacid_DH_actylTfrase"/>
</dbReference>
<dbReference type="GeneID" id="112286355"/>
<dbReference type="FunFam" id="2.40.50.100:FF:000010">
    <property type="entry name" value="Acetyltransferase component of pyruvate dehydrogenase complex"/>
    <property type="match status" value="1"/>
</dbReference>
<evidence type="ECO:0000256" key="3">
    <source>
        <dbReference type="ARBA" id="ARBA00022823"/>
    </source>
</evidence>
<evidence type="ECO:0000256" key="1">
    <source>
        <dbReference type="ARBA" id="ARBA00007317"/>
    </source>
</evidence>
<comment type="subcellular location">
    <subcellularLocation>
        <location evidence="6">Mitochondrion</location>
    </subcellularLocation>
</comment>
<dbReference type="SUPFAM" id="SSF51230">
    <property type="entry name" value="Single hybrid motif"/>
    <property type="match status" value="1"/>
</dbReference>
<dbReference type="RefSeq" id="XP_024383927.1">
    <property type="nucleotide sequence ID" value="XM_024528159.2"/>
</dbReference>
<evidence type="ECO:0000256" key="2">
    <source>
        <dbReference type="ARBA" id="ARBA00022679"/>
    </source>
</evidence>
<dbReference type="SUPFAM" id="SSF52777">
    <property type="entry name" value="CoA-dependent acyltransferases"/>
    <property type="match status" value="1"/>
</dbReference>
<dbReference type="FunFam" id="3.30.559.10:FF:000003">
    <property type="entry name" value="Acetyltransferase component of pyruvate dehydrogenase complex"/>
    <property type="match status" value="1"/>
</dbReference>
<dbReference type="SUPFAM" id="SSF47005">
    <property type="entry name" value="Peripheral subunit-binding domain of 2-oxo acid dehydrogenase complex"/>
    <property type="match status" value="1"/>
</dbReference>
<gene>
    <name evidence="11" type="primary">LOC112286355</name>
    <name evidence="10" type="ORF">PHYPA_012803</name>
</gene>
<keyword evidence="12" id="KW-1185">Reference proteome</keyword>
<dbReference type="Gramene" id="Pp3c9_17180V3.2">
    <property type="protein sequence ID" value="Pp3c9_17180V3.2"/>
    <property type="gene ID" value="Pp3c9_17180"/>
</dbReference>
<reference evidence="10 12" key="2">
    <citation type="journal article" date="2018" name="Plant J.">
        <title>The Physcomitrella patens chromosome-scale assembly reveals moss genome structure and evolution.</title>
        <authorList>
            <person name="Lang D."/>
            <person name="Ullrich K.K."/>
            <person name="Murat F."/>
            <person name="Fuchs J."/>
            <person name="Jenkins J."/>
            <person name="Haas F.B."/>
            <person name="Piednoel M."/>
            <person name="Gundlach H."/>
            <person name="Van Bel M."/>
            <person name="Meyberg R."/>
            <person name="Vives C."/>
            <person name="Morata J."/>
            <person name="Symeonidi A."/>
            <person name="Hiss M."/>
            <person name="Muchero W."/>
            <person name="Kamisugi Y."/>
            <person name="Saleh O."/>
            <person name="Blanc G."/>
            <person name="Decker E.L."/>
            <person name="van Gessel N."/>
            <person name="Grimwood J."/>
            <person name="Hayes R.D."/>
            <person name="Graham S.W."/>
            <person name="Gunter L.E."/>
            <person name="McDaniel S.F."/>
            <person name="Hoernstein S.N.W."/>
            <person name="Larsson A."/>
            <person name="Li F.W."/>
            <person name="Perroud P.F."/>
            <person name="Phillips J."/>
            <person name="Ranjan P."/>
            <person name="Rokshar D.S."/>
            <person name="Rothfels C.J."/>
            <person name="Schneider L."/>
            <person name="Shu S."/>
            <person name="Stevenson D.W."/>
            <person name="Thummler F."/>
            <person name="Tillich M."/>
            <person name="Villarreal Aguilar J.C."/>
            <person name="Widiez T."/>
            <person name="Wong G.K."/>
            <person name="Wymore A."/>
            <person name="Zhang Y."/>
            <person name="Zimmer A.D."/>
            <person name="Quatrano R.S."/>
            <person name="Mayer K.F.X."/>
            <person name="Goodstein D."/>
            <person name="Casacuberta J.M."/>
            <person name="Vandepoele K."/>
            <person name="Reski R."/>
            <person name="Cuming A.C."/>
            <person name="Tuskan G.A."/>
            <person name="Maumus F."/>
            <person name="Salse J."/>
            <person name="Schmutz J."/>
            <person name="Rensing S.A."/>
        </authorList>
    </citation>
    <scope>NUCLEOTIDE SEQUENCE [LARGE SCALE GENOMIC DNA]</scope>
    <source>
        <strain evidence="11 12">cv. Gransden 2004</strain>
    </source>
</reference>
<dbReference type="InterPro" id="IPR023213">
    <property type="entry name" value="CAT-like_dom_sf"/>
</dbReference>
<organism evidence="10">
    <name type="scientific">Physcomitrium patens</name>
    <name type="common">Spreading-leaved earth moss</name>
    <name type="synonym">Physcomitrella patens</name>
    <dbReference type="NCBI Taxonomy" id="3218"/>
    <lineage>
        <taxon>Eukaryota</taxon>
        <taxon>Viridiplantae</taxon>
        <taxon>Streptophyta</taxon>
        <taxon>Embryophyta</taxon>
        <taxon>Bryophyta</taxon>
        <taxon>Bryophytina</taxon>
        <taxon>Bryopsida</taxon>
        <taxon>Funariidae</taxon>
        <taxon>Funariales</taxon>
        <taxon>Funariaceae</taxon>
        <taxon>Physcomitrium</taxon>
    </lineage>
</organism>
<comment type="similarity">
    <text evidence="1 6">Belongs to the 2-oxoacid dehydrogenase family.</text>
</comment>
<dbReference type="EnsemblPlants" id="Pp3c9_17180V3.3">
    <property type="protein sequence ID" value="Pp3c9_17180V3.3"/>
    <property type="gene ID" value="Pp3c9_17180"/>
</dbReference>
<dbReference type="OrthoDB" id="537444at2759"/>
<dbReference type="PROSITE" id="PS51826">
    <property type="entry name" value="PSBD"/>
    <property type="match status" value="1"/>
</dbReference>
<dbReference type="GO" id="GO:0006086">
    <property type="term" value="P:pyruvate decarboxylation to acetyl-CoA"/>
    <property type="evidence" value="ECO:0007669"/>
    <property type="project" value="InterPro"/>
</dbReference>
<comment type="function">
    <text evidence="6">The pyruvate dehydrogenase complex catalyzes the overall conversion of pyruvate to acetyl-CoA and CO(2).</text>
</comment>
<dbReference type="PANTHER" id="PTHR23151">
    <property type="entry name" value="DIHYDROLIPOAMIDE ACETYL/SUCCINYL-TRANSFERASE-RELATED"/>
    <property type="match status" value="1"/>
</dbReference>
<dbReference type="Gene3D" id="2.40.50.100">
    <property type="match status" value="1"/>
</dbReference>
<dbReference type="GO" id="GO:0004742">
    <property type="term" value="F:dihydrolipoyllysine-residue acetyltransferase activity"/>
    <property type="evidence" value="ECO:0007669"/>
    <property type="project" value="UniProtKB-UniRule"/>
</dbReference>
<keyword evidence="4" id="KW-0809">Transit peptide</keyword>
<keyword evidence="3 6" id="KW-0450">Lipoyl</keyword>
<keyword evidence="5 6" id="KW-0012">Acyltransferase</keyword>
<comment type="cofactor">
    <cofactor evidence="6">
        <name>(R)-lipoate</name>
        <dbReference type="ChEBI" id="CHEBI:83088"/>
    </cofactor>
    <text evidence="6">Binds 1 lipoyl cofactor covalently.</text>
</comment>
<dbReference type="CDD" id="cd06849">
    <property type="entry name" value="lipoyl_domain"/>
    <property type="match status" value="1"/>
</dbReference>
<evidence type="ECO:0000256" key="4">
    <source>
        <dbReference type="ARBA" id="ARBA00022946"/>
    </source>
</evidence>
<feature type="region of interest" description="Disordered" evidence="7">
    <location>
        <begin position="183"/>
        <end position="242"/>
    </location>
</feature>
<dbReference type="GO" id="GO:0005739">
    <property type="term" value="C:mitochondrion"/>
    <property type="evidence" value="ECO:0000318"/>
    <property type="project" value="GO_Central"/>
</dbReference>
<evidence type="ECO:0000259" key="8">
    <source>
        <dbReference type="PROSITE" id="PS50968"/>
    </source>
</evidence>
<accession>A0A2K1K3I3</accession>
<feature type="domain" description="Lipoyl-binding" evidence="8">
    <location>
        <begin position="99"/>
        <end position="175"/>
    </location>
</feature>
<evidence type="ECO:0000259" key="9">
    <source>
        <dbReference type="PROSITE" id="PS51826"/>
    </source>
</evidence>
<dbReference type="GO" id="GO:0045254">
    <property type="term" value="C:pyruvate dehydrogenase complex"/>
    <property type="evidence" value="ECO:0007669"/>
    <property type="project" value="UniProtKB-UniRule"/>
</dbReference>
<dbReference type="Gramene" id="Pp3c9_17180V3.3">
    <property type="protein sequence ID" value="Pp3c9_17180V3.3"/>
    <property type="gene ID" value="Pp3c9_17180"/>
</dbReference>
<dbReference type="PANTHER" id="PTHR23151:SF90">
    <property type="entry name" value="DIHYDROLIPOYLLYSINE-RESIDUE ACETYLTRANSFERASE COMPONENT OF PYRUVATE DEHYDROGENASE COMPLEX, MITOCHONDRIAL-RELATED"/>
    <property type="match status" value="1"/>
</dbReference>
<dbReference type="Pfam" id="PF02817">
    <property type="entry name" value="E3_binding"/>
    <property type="match status" value="1"/>
</dbReference>
<dbReference type="Gramene" id="Pp3c9_17180V3.1">
    <property type="protein sequence ID" value="Pp3c9_17180V3.1"/>
    <property type="gene ID" value="Pp3c9_17180"/>
</dbReference>
<dbReference type="InterPro" id="IPR006257">
    <property type="entry name" value="LAT1"/>
</dbReference>
<dbReference type="InterPro" id="IPR045257">
    <property type="entry name" value="E2/Pdx1"/>
</dbReference>
<dbReference type="EMBL" id="ABEU02000009">
    <property type="protein sequence ID" value="PNR48327.1"/>
    <property type="molecule type" value="Genomic_DNA"/>
</dbReference>
<dbReference type="STRING" id="3218.A0A2K1K3I3"/>
<dbReference type="OMA" id="ATIEWEA"/>
<dbReference type="InterPro" id="IPR004167">
    <property type="entry name" value="PSBD"/>
</dbReference>
<reference evidence="10 12" key="1">
    <citation type="journal article" date="2008" name="Science">
        <title>The Physcomitrella genome reveals evolutionary insights into the conquest of land by plants.</title>
        <authorList>
            <person name="Rensing S."/>
            <person name="Lang D."/>
            <person name="Zimmer A."/>
            <person name="Terry A."/>
            <person name="Salamov A."/>
            <person name="Shapiro H."/>
            <person name="Nishiyama T."/>
            <person name="Perroud P.-F."/>
            <person name="Lindquist E."/>
            <person name="Kamisugi Y."/>
            <person name="Tanahashi T."/>
            <person name="Sakakibara K."/>
            <person name="Fujita T."/>
            <person name="Oishi K."/>
            <person name="Shin-I T."/>
            <person name="Kuroki Y."/>
            <person name="Toyoda A."/>
            <person name="Suzuki Y."/>
            <person name="Hashimoto A."/>
            <person name="Yamaguchi K."/>
            <person name="Sugano A."/>
            <person name="Kohara Y."/>
            <person name="Fujiyama A."/>
            <person name="Anterola A."/>
            <person name="Aoki S."/>
            <person name="Ashton N."/>
            <person name="Barbazuk W.B."/>
            <person name="Barker E."/>
            <person name="Bennetzen J."/>
            <person name="Bezanilla M."/>
            <person name="Blankenship R."/>
            <person name="Cho S.H."/>
            <person name="Dutcher S."/>
            <person name="Estelle M."/>
            <person name="Fawcett J.A."/>
            <person name="Gundlach H."/>
            <person name="Hanada K."/>
            <person name="Heyl A."/>
            <person name="Hicks K.A."/>
            <person name="Hugh J."/>
            <person name="Lohr M."/>
            <person name="Mayer K."/>
            <person name="Melkozernov A."/>
            <person name="Murata T."/>
            <person name="Nelson D."/>
            <person name="Pils B."/>
            <person name="Prigge M."/>
            <person name="Reiss B."/>
            <person name="Renner T."/>
            <person name="Rombauts S."/>
            <person name="Rushton P."/>
            <person name="Sanderfoot A."/>
            <person name="Schween G."/>
            <person name="Shiu S.-H."/>
            <person name="Stueber K."/>
            <person name="Theodoulou F.L."/>
            <person name="Tu H."/>
            <person name="Van de Peer Y."/>
            <person name="Verrier P.J."/>
            <person name="Waters E."/>
            <person name="Wood A."/>
            <person name="Yang L."/>
            <person name="Cove D."/>
            <person name="Cuming A."/>
            <person name="Hasebe M."/>
            <person name="Lucas S."/>
            <person name="Mishler D.B."/>
            <person name="Reski R."/>
            <person name="Grigoriev I."/>
            <person name="Quatrano R.S."/>
            <person name="Boore J.L."/>
        </authorList>
    </citation>
    <scope>NUCLEOTIDE SEQUENCE [LARGE SCALE GENOMIC DNA]</scope>
    <source>
        <strain evidence="11 12">cv. Gransden 2004</strain>
    </source>
</reference>
<proteinExistence type="inferred from homology"/>
<dbReference type="EnsemblPlants" id="Pp3c9_17180V3.1">
    <property type="protein sequence ID" value="Pp3c9_17180V3.1"/>
    <property type="gene ID" value="Pp3c9_17180"/>
</dbReference>
<dbReference type="Gene3D" id="3.30.559.10">
    <property type="entry name" value="Chloramphenicol acetyltransferase-like domain"/>
    <property type="match status" value="1"/>
</dbReference>
<dbReference type="InterPro" id="IPR036625">
    <property type="entry name" value="E3-bd_dom_sf"/>
</dbReference>
<evidence type="ECO:0000313" key="11">
    <source>
        <dbReference type="EnsemblPlants" id="Pp3c9_17180V3.1"/>
    </source>
</evidence>
<dbReference type="PaxDb" id="3218-PP1S78_56V6.1"/>
<dbReference type="Pfam" id="PF00364">
    <property type="entry name" value="Biotin_lipoyl"/>
    <property type="match status" value="1"/>
</dbReference>
<dbReference type="PROSITE" id="PS00189">
    <property type="entry name" value="LIPOYL"/>
    <property type="match status" value="1"/>
</dbReference>
<dbReference type="EnsemblPlants" id="Pp3c9_17180V3.2">
    <property type="protein sequence ID" value="Pp3c9_17180V3.2"/>
    <property type="gene ID" value="Pp3c9_17180"/>
</dbReference>
<dbReference type="InterPro" id="IPR011053">
    <property type="entry name" value="Single_hybrid_motif"/>
</dbReference>
<evidence type="ECO:0000313" key="12">
    <source>
        <dbReference type="Proteomes" id="UP000006727"/>
    </source>
</evidence>
<dbReference type="Pfam" id="PF00198">
    <property type="entry name" value="2-oxoacid_dh"/>
    <property type="match status" value="1"/>
</dbReference>
<evidence type="ECO:0000256" key="5">
    <source>
        <dbReference type="ARBA" id="ARBA00023315"/>
    </source>
</evidence>
<feature type="region of interest" description="Disordered" evidence="7">
    <location>
        <begin position="285"/>
        <end position="309"/>
    </location>
</feature>
<dbReference type="GO" id="GO:0160157">
    <property type="term" value="C:branched-chain alpha-ketoacid dehydrogenase complex"/>
    <property type="evidence" value="ECO:0000318"/>
    <property type="project" value="GO_Central"/>
</dbReference>
<dbReference type="RefSeq" id="XP_024383926.1">
    <property type="nucleotide sequence ID" value="XM_024528158.2"/>
</dbReference>
<sequence>MASRRAAILARRGASCISSSRRGGAKPVCSTGELLECSFQSGEFSAERRFSTVPSFNGRVERAADLSSRFTLQSKSPTVPKNYSRGQKSSLHASSVNSVMEIGMPSLSPTMTQGNIAVWRKKEGDEVVAGDVLCEIETDKATLEMESMEDGFLGKILVKDGAKDIPVGQAICLMVDTKEELESIGDYKPSGGGGDSSPPPKKEESTPSPPPPPSKKQDKSEPTPSKPGHATPSPPSGGNRIFATPAARKFAEEKKLSLTSIEGTGPDGGIVKADVEAYLASKPFPSEKSVSRTDQHVSGGAPPKGVAPIDDLSYTDIPNTQIRRITAKRLLQSKQTIPHYYLSLDIRVDKLLQLRGDLNASLDASKKKDAPTKKLSLNDFVIKAAALALQKVPEVNSTWTDEYIRQYHNVNISVAVQTEHGLMVPVVKDADKKGLATITEDVKTLAGKARSNTMKPSDYEGGTFTISNLGGPFGIKQFCAIINPPQAAILAVGTTEKRLVPGLTPDQYDVGTFMTVTMSCDHRVIDGAVGAQWLGAFKSYIEDPVTLML</sequence>
<dbReference type="Gene3D" id="4.10.320.10">
    <property type="entry name" value="E3-binding domain"/>
    <property type="match status" value="1"/>
</dbReference>
<dbReference type="PROSITE" id="PS50968">
    <property type="entry name" value="BIOTINYL_LIPOYL"/>
    <property type="match status" value="1"/>
</dbReference>
<feature type="region of interest" description="Disordered" evidence="7">
    <location>
        <begin position="72"/>
        <end position="91"/>
    </location>
</feature>
<evidence type="ECO:0000256" key="7">
    <source>
        <dbReference type="SAM" id="MobiDB-lite"/>
    </source>
</evidence>
<protein>
    <recommendedName>
        <fullName evidence="6">Acetyltransferase component of pyruvate dehydrogenase complex</fullName>
        <ecNumber evidence="6">2.3.1.12</ecNumber>
    </recommendedName>
</protein>
<comment type="catalytic activity">
    <reaction evidence="6">
        <text>N(6)-[(R)-dihydrolipoyl]-L-lysyl-[protein] + acetyl-CoA = N(6)-[(R)-S(8)-acetyldihydrolipoyl]-L-lysyl-[protein] + CoA</text>
        <dbReference type="Rhea" id="RHEA:17017"/>
        <dbReference type="Rhea" id="RHEA-COMP:10475"/>
        <dbReference type="Rhea" id="RHEA-COMP:10478"/>
        <dbReference type="ChEBI" id="CHEBI:57287"/>
        <dbReference type="ChEBI" id="CHEBI:57288"/>
        <dbReference type="ChEBI" id="CHEBI:83100"/>
        <dbReference type="ChEBI" id="CHEBI:83111"/>
        <dbReference type="EC" id="2.3.1.12"/>
    </reaction>
</comment>
<dbReference type="EC" id="2.3.1.12" evidence="6"/>
<dbReference type="NCBIfam" id="TIGR01349">
    <property type="entry name" value="PDHac_trf_mito"/>
    <property type="match status" value="1"/>
</dbReference>
<dbReference type="InterPro" id="IPR000089">
    <property type="entry name" value="Biotin_lipoyl"/>
</dbReference>
<dbReference type="InterPro" id="IPR003016">
    <property type="entry name" value="2-oxoA_DH_lipoyl-BS"/>
</dbReference>
<evidence type="ECO:0000256" key="6">
    <source>
        <dbReference type="RuleBase" id="RU361137"/>
    </source>
</evidence>
<name>A0A2K1K3I3_PHYPA</name>
<dbReference type="AlphaFoldDB" id="A0A2K1K3I3"/>
<dbReference type="Proteomes" id="UP000006727">
    <property type="component" value="Chromosome 9"/>
</dbReference>
<feature type="domain" description="Peripheral subunit-binding (PSBD)" evidence="9">
    <location>
        <begin position="242"/>
        <end position="279"/>
    </location>
</feature>